<dbReference type="AlphaFoldDB" id="A0A366Y020"/>
<dbReference type="Proteomes" id="UP000253314">
    <property type="component" value="Unassembled WGS sequence"/>
</dbReference>
<evidence type="ECO:0000313" key="1">
    <source>
        <dbReference type="EMBL" id="RBW70389.1"/>
    </source>
</evidence>
<dbReference type="EMBL" id="QOCW01000005">
    <property type="protein sequence ID" value="RBW70389.1"/>
    <property type="molecule type" value="Genomic_DNA"/>
</dbReference>
<name>A0A366Y020_9BACI</name>
<dbReference type="InterPro" id="IPR025546">
    <property type="entry name" value="YqzH"/>
</dbReference>
<organism evidence="1 2">
    <name type="scientific">Bacillus taeanensis</name>
    <dbReference type="NCBI Taxonomy" id="273032"/>
    <lineage>
        <taxon>Bacteria</taxon>
        <taxon>Bacillati</taxon>
        <taxon>Bacillota</taxon>
        <taxon>Bacilli</taxon>
        <taxon>Bacillales</taxon>
        <taxon>Bacillaceae</taxon>
        <taxon>Bacillus</taxon>
    </lineage>
</organism>
<proteinExistence type="predicted"/>
<sequence>MNKSLIKKMLINCLTDYFGAPEAIPLTAIEYDLLIDKIKTQYTHANKEALYIIIQDVVYDYITK</sequence>
<dbReference type="RefSeq" id="WP_113805296.1">
    <property type="nucleotide sequence ID" value="NZ_QOCW01000005.1"/>
</dbReference>
<protein>
    <recommendedName>
        <fullName evidence="3">YqzH-like protein</fullName>
    </recommendedName>
</protein>
<evidence type="ECO:0000313" key="2">
    <source>
        <dbReference type="Proteomes" id="UP000253314"/>
    </source>
</evidence>
<dbReference type="OrthoDB" id="2937597at2"/>
<reference evidence="1 2" key="1">
    <citation type="submission" date="2018-07" db="EMBL/GenBank/DDBJ databases">
        <title>Lottiidibacillus patelloidae gen. nov., sp. nov., isolated from the intestinal tract of a marine limpet and the reclassification of B. taeanensis BH030017T, B. algicola KMM 3737T and B. hwajinpoensis SW-72T as genus Lottiidibacillus.</title>
        <authorList>
            <person name="Liu R."/>
            <person name="Huang Z."/>
        </authorList>
    </citation>
    <scope>NUCLEOTIDE SEQUENCE [LARGE SCALE GENOMIC DNA]</scope>
    <source>
        <strain evidence="1 2">BH030017</strain>
    </source>
</reference>
<comment type="caution">
    <text evidence="1">The sequence shown here is derived from an EMBL/GenBank/DDBJ whole genome shotgun (WGS) entry which is preliminary data.</text>
</comment>
<evidence type="ECO:0008006" key="3">
    <source>
        <dbReference type="Google" id="ProtNLM"/>
    </source>
</evidence>
<keyword evidence="2" id="KW-1185">Reference proteome</keyword>
<accession>A0A366Y020</accession>
<gene>
    <name evidence="1" type="ORF">DS031_07440</name>
</gene>
<dbReference type="Pfam" id="PF14164">
    <property type="entry name" value="YqzH"/>
    <property type="match status" value="1"/>
</dbReference>